<dbReference type="InterPro" id="IPR009003">
    <property type="entry name" value="Peptidase_S1_PA"/>
</dbReference>
<dbReference type="Proteomes" id="UP000030746">
    <property type="component" value="Unassembled WGS sequence"/>
</dbReference>
<keyword evidence="3" id="KW-0378">Hydrolase</keyword>
<evidence type="ECO:0000256" key="4">
    <source>
        <dbReference type="ARBA" id="ARBA00022825"/>
    </source>
</evidence>
<evidence type="ECO:0000256" key="2">
    <source>
        <dbReference type="ARBA" id="ARBA00022729"/>
    </source>
</evidence>
<proteinExistence type="predicted"/>
<dbReference type="FunFam" id="2.40.10.10:FF:000120">
    <property type="entry name" value="Putative serine protease"/>
    <property type="match status" value="1"/>
</dbReference>
<evidence type="ECO:0000313" key="7">
    <source>
        <dbReference type="EMBL" id="ESP00778.1"/>
    </source>
</evidence>
<protein>
    <recommendedName>
        <fullName evidence="6">Peptidase S1 domain-containing protein</fullName>
    </recommendedName>
</protein>
<reference evidence="7 8" key="1">
    <citation type="journal article" date="2013" name="Nature">
        <title>Insights into bilaterian evolution from three spiralian genomes.</title>
        <authorList>
            <person name="Simakov O."/>
            <person name="Marletaz F."/>
            <person name="Cho S.J."/>
            <person name="Edsinger-Gonzales E."/>
            <person name="Havlak P."/>
            <person name="Hellsten U."/>
            <person name="Kuo D.H."/>
            <person name="Larsson T."/>
            <person name="Lv J."/>
            <person name="Arendt D."/>
            <person name="Savage R."/>
            <person name="Osoegawa K."/>
            <person name="de Jong P."/>
            <person name="Grimwood J."/>
            <person name="Chapman J.A."/>
            <person name="Shapiro H."/>
            <person name="Aerts A."/>
            <person name="Otillar R.P."/>
            <person name="Terry A.Y."/>
            <person name="Boore J.L."/>
            <person name="Grigoriev I.V."/>
            <person name="Lindberg D.R."/>
            <person name="Seaver E.C."/>
            <person name="Weisblat D.A."/>
            <person name="Putnam N.H."/>
            <person name="Rokhsar D.S."/>
        </authorList>
    </citation>
    <scope>NUCLEOTIDE SEQUENCE [LARGE SCALE GENOMIC DNA]</scope>
</reference>
<dbReference type="PANTHER" id="PTHR24252:SF7">
    <property type="entry name" value="HYALIN"/>
    <property type="match status" value="1"/>
</dbReference>
<organism evidence="7 8">
    <name type="scientific">Lottia gigantea</name>
    <name type="common">Giant owl limpet</name>
    <dbReference type="NCBI Taxonomy" id="225164"/>
    <lineage>
        <taxon>Eukaryota</taxon>
        <taxon>Metazoa</taxon>
        <taxon>Spiralia</taxon>
        <taxon>Lophotrochozoa</taxon>
        <taxon>Mollusca</taxon>
        <taxon>Gastropoda</taxon>
        <taxon>Patellogastropoda</taxon>
        <taxon>Lottioidea</taxon>
        <taxon>Lottiidae</taxon>
        <taxon>Lottia</taxon>
    </lineage>
</organism>
<dbReference type="GO" id="GO:0006508">
    <property type="term" value="P:proteolysis"/>
    <property type="evidence" value="ECO:0007669"/>
    <property type="project" value="UniProtKB-KW"/>
</dbReference>
<gene>
    <name evidence="7" type="ORF">LOTGIDRAFT_207774</name>
</gene>
<dbReference type="KEGG" id="lgi:LOTGIDRAFT_207774"/>
<dbReference type="OMA" id="LTANYAV"/>
<dbReference type="RefSeq" id="XP_009048567.1">
    <property type="nucleotide sequence ID" value="XM_009050319.1"/>
</dbReference>
<dbReference type="OrthoDB" id="6045329at2759"/>
<dbReference type="InterPro" id="IPR018114">
    <property type="entry name" value="TRYPSIN_HIS"/>
</dbReference>
<dbReference type="InterPro" id="IPR043504">
    <property type="entry name" value="Peptidase_S1_PA_chymotrypsin"/>
</dbReference>
<dbReference type="SMART" id="SM00020">
    <property type="entry name" value="Tryp_SPc"/>
    <property type="match status" value="1"/>
</dbReference>
<dbReference type="PROSITE" id="PS00134">
    <property type="entry name" value="TRYPSIN_HIS"/>
    <property type="match status" value="1"/>
</dbReference>
<feature type="domain" description="Peptidase S1" evidence="6">
    <location>
        <begin position="18"/>
        <end position="259"/>
    </location>
</feature>
<dbReference type="EMBL" id="KB200682">
    <property type="protein sequence ID" value="ESP00778.1"/>
    <property type="molecule type" value="Genomic_DNA"/>
</dbReference>
<dbReference type="InterPro" id="IPR001254">
    <property type="entry name" value="Trypsin_dom"/>
</dbReference>
<dbReference type="PRINTS" id="PR00722">
    <property type="entry name" value="CHYMOTRYPSIN"/>
</dbReference>
<keyword evidence="5" id="KW-1015">Disulfide bond</keyword>
<dbReference type="SUPFAM" id="SSF50494">
    <property type="entry name" value="Trypsin-like serine proteases"/>
    <property type="match status" value="1"/>
</dbReference>
<dbReference type="InterPro" id="IPR001314">
    <property type="entry name" value="Peptidase_S1A"/>
</dbReference>
<evidence type="ECO:0000259" key="6">
    <source>
        <dbReference type="PROSITE" id="PS50240"/>
    </source>
</evidence>
<evidence type="ECO:0000256" key="5">
    <source>
        <dbReference type="ARBA" id="ARBA00023157"/>
    </source>
</evidence>
<dbReference type="Gene3D" id="2.40.10.10">
    <property type="entry name" value="Trypsin-like serine proteases"/>
    <property type="match status" value="1"/>
</dbReference>
<accession>V4ATZ4</accession>
<dbReference type="PROSITE" id="PS50240">
    <property type="entry name" value="TRYPSIN_DOM"/>
    <property type="match status" value="1"/>
</dbReference>
<keyword evidence="2" id="KW-0732">Signal</keyword>
<dbReference type="CTD" id="20246026"/>
<evidence type="ECO:0000256" key="1">
    <source>
        <dbReference type="ARBA" id="ARBA00022670"/>
    </source>
</evidence>
<keyword evidence="8" id="KW-1185">Reference proteome</keyword>
<keyword evidence="4" id="KW-0720">Serine protease</keyword>
<evidence type="ECO:0000313" key="8">
    <source>
        <dbReference type="Proteomes" id="UP000030746"/>
    </source>
</evidence>
<dbReference type="HOGENOM" id="CLU_006842_0_4_1"/>
<dbReference type="GeneID" id="20246026"/>
<dbReference type="Pfam" id="PF00089">
    <property type="entry name" value="Trypsin"/>
    <property type="match status" value="1"/>
</dbReference>
<dbReference type="AlphaFoldDB" id="V4ATZ4"/>
<name>V4ATZ4_LOTGI</name>
<dbReference type="GO" id="GO:0004252">
    <property type="term" value="F:serine-type endopeptidase activity"/>
    <property type="evidence" value="ECO:0007669"/>
    <property type="project" value="InterPro"/>
</dbReference>
<evidence type="ECO:0000256" key="3">
    <source>
        <dbReference type="ARBA" id="ARBA00022801"/>
    </source>
</evidence>
<keyword evidence="1" id="KW-0645">Protease</keyword>
<sequence length="259" mass="27463">MLVLLLLVAVTVEARQRIVGGVDAEPHTHPWQVSLRRVTSEGQSHFCGGVILNENYVLTAAHCLTAYPANEVKVTAGGHFLQSQSEFETESFAESLILHESYDGNAQGFPNDIALIKLATPISENGGIQYGGLPVDDSSDYSGSSGCYITGWGRTIAGGALPNALQETPISILTNSDCKSRLSILLYFALRDTHICTYGGGTSSACNGDSGGPAVCDDGNGGKVVVGVTSWGEANCPQNKPSVYTRLSKYLTWINSKMV</sequence>
<dbReference type="PANTHER" id="PTHR24252">
    <property type="entry name" value="ACROSIN-RELATED"/>
    <property type="match status" value="1"/>
</dbReference>
<dbReference type="CDD" id="cd00190">
    <property type="entry name" value="Tryp_SPc"/>
    <property type="match status" value="1"/>
</dbReference>
<dbReference type="STRING" id="225164.V4ATZ4"/>